<dbReference type="InterPro" id="IPR011701">
    <property type="entry name" value="MFS"/>
</dbReference>
<dbReference type="CDD" id="cd17321">
    <property type="entry name" value="MFS_MMR_MDR_like"/>
    <property type="match status" value="1"/>
</dbReference>
<evidence type="ECO:0000256" key="5">
    <source>
        <dbReference type="ARBA" id="ARBA00023136"/>
    </source>
</evidence>
<evidence type="ECO:0000313" key="9">
    <source>
        <dbReference type="Proteomes" id="UP000281813"/>
    </source>
</evidence>
<dbReference type="InterPro" id="IPR020846">
    <property type="entry name" value="MFS_dom"/>
</dbReference>
<feature type="transmembrane region" description="Helical" evidence="6">
    <location>
        <begin position="91"/>
        <end position="107"/>
    </location>
</feature>
<feature type="transmembrane region" description="Helical" evidence="6">
    <location>
        <begin position="60"/>
        <end position="79"/>
    </location>
</feature>
<feature type="transmembrane region" description="Helical" evidence="6">
    <location>
        <begin position="396"/>
        <end position="429"/>
    </location>
</feature>
<evidence type="ECO:0000256" key="3">
    <source>
        <dbReference type="ARBA" id="ARBA00022692"/>
    </source>
</evidence>
<dbReference type="PANTHER" id="PTHR42718">
    <property type="entry name" value="MAJOR FACILITATOR SUPERFAMILY MULTIDRUG TRANSPORTER MFSC"/>
    <property type="match status" value="1"/>
</dbReference>
<evidence type="ECO:0000259" key="7">
    <source>
        <dbReference type="PROSITE" id="PS50850"/>
    </source>
</evidence>
<keyword evidence="5 6" id="KW-0472">Membrane</keyword>
<dbReference type="Gene3D" id="1.20.1720.10">
    <property type="entry name" value="Multidrug resistance protein D"/>
    <property type="match status" value="1"/>
</dbReference>
<proteinExistence type="predicted"/>
<dbReference type="AlphaFoldDB" id="A0A494YSI1"/>
<dbReference type="Pfam" id="PF07690">
    <property type="entry name" value="MFS_1"/>
    <property type="match status" value="1"/>
</dbReference>
<dbReference type="RefSeq" id="WP_121134168.1">
    <property type="nucleotide sequence ID" value="NZ_JBHUFK010000062.1"/>
</dbReference>
<reference evidence="8 9" key="1">
    <citation type="journal article" date="2015" name="Antonie Van Leeuwenhoek">
        <title>Oceanobacillus bengalensis sp. nov., a bacterium isolated from seawater of the Bay of Bengal.</title>
        <authorList>
            <person name="Yongchang O."/>
            <person name="Xiang W."/>
            <person name="Wang G."/>
        </authorList>
    </citation>
    <scope>NUCLEOTIDE SEQUENCE [LARGE SCALE GENOMIC DNA]</scope>
    <source>
        <strain evidence="8 9">MCCC 1K00260</strain>
    </source>
</reference>
<evidence type="ECO:0000256" key="2">
    <source>
        <dbReference type="ARBA" id="ARBA00022448"/>
    </source>
</evidence>
<feature type="transmembrane region" description="Helical" evidence="6">
    <location>
        <begin position="236"/>
        <end position="253"/>
    </location>
</feature>
<comment type="subcellular location">
    <subcellularLocation>
        <location evidence="1">Cell membrane</location>
        <topology evidence="1">Multi-pass membrane protein</topology>
    </subcellularLocation>
</comment>
<keyword evidence="3 6" id="KW-0812">Transmembrane</keyword>
<feature type="transmembrane region" description="Helical" evidence="6">
    <location>
        <begin position="365"/>
        <end position="384"/>
    </location>
</feature>
<dbReference type="OrthoDB" id="102502at2"/>
<feature type="transmembrane region" description="Helical" evidence="6">
    <location>
        <begin position="146"/>
        <end position="165"/>
    </location>
</feature>
<dbReference type="PANTHER" id="PTHR42718:SF9">
    <property type="entry name" value="MAJOR FACILITATOR SUPERFAMILY MULTIDRUG TRANSPORTER MFSC"/>
    <property type="match status" value="1"/>
</dbReference>
<evidence type="ECO:0000256" key="6">
    <source>
        <dbReference type="SAM" id="Phobius"/>
    </source>
</evidence>
<feature type="domain" description="Major facilitator superfamily (MFS) profile" evidence="7">
    <location>
        <begin position="22"/>
        <end position="478"/>
    </location>
</feature>
<evidence type="ECO:0000256" key="4">
    <source>
        <dbReference type="ARBA" id="ARBA00022989"/>
    </source>
</evidence>
<sequence length="482" mass="52411">MKKDPINLNQVNKLKSSNPILILLSVLPGTFLSHFSAGVVNIALPTLSVYFNASVGTTQWIVTGYLLMVMLFLPIMGNLSDKYGKRKIHNIGYLLFGSGLVLSAISYSLEFLIAARLIQGIGAAMLQSANMAIVTENYPEEKRGKALGIISTAVGVGAMLGPSAGGLMMNSFSWHTLFWVQVPIVVISFIMAVRFIPNDKKESKYSSLDYVGASLFGITITSAIFVLNKIGEGEVSIWLVPIVLLSILSYFMFRRWTKRQDDPFINMDLFLPPMVRAGSFIIVISYMATFAAMVVIPFYLQGILGVSASVSGLLLISYPLLLAVFGPISGTLSDKLGSYFVVHMGLLLMIGALVCLSLLSESSSLFTVTLFLCLLGVSMGVLTSPNYNLIIGDVSIHYLGIVTSTIALLRNFGMAIGTAVGVTFMNGFIDGSMTEWLQTGEQVEVQHVMTGIKSFFGFMTFLAAFSSIYLLIKNKRTKERGV</sequence>
<evidence type="ECO:0000313" key="8">
    <source>
        <dbReference type="EMBL" id="RKQ12883.1"/>
    </source>
</evidence>
<comment type="caution">
    <text evidence="8">The sequence shown here is derived from an EMBL/GenBank/DDBJ whole genome shotgun (WGS) entry which is preliminary data.</text>
</comment>
<feature type="transmembrane region" description="Helical" evidence="6">
    <location>
        <begin position="274"/>
        <end position="300"/>
    </location>
</feature>
<dbReference type="InterPro" id="IPR036259">
    <property type="entry name" value="MFS_trans_sf"/>
</dbReference>
<dbReference type="EMBL" id="RBZO01000038">
    <property type="protein sequence ID" value="RKQ12883.1"/>
    <property type="molecule type" value="Genomic_DNA"/>
</dbReference>
<dbReference type="Proteomes" id="UP000281813">
    <property type="component" value="Unassembled WGS sequence"/>
</dbReference>
<organism evidence="8 9">
    <name type="scientific">Oceanobacillus bengalensis</name>
    <dbReference type="NCBI Taxonomy" id="1435466"/>
    <lineage>
        <taxon>Bacteria</taxon>
        <taxon>Bacillati</taxon>
        <taxon>Bacillota</taxon>
        <taxon>Bacilli</taxon>
        <taxon>Bacillales</taxon>
        <taxon>Bacillaceae</taxon>
        <taxon>Oceanobacillus</taxon>
    </lineage>
</organism>
<keyword evidence="9" id="KW-1185">Reference proteome</keyword>
<evidence type="ECO:0000256" key="1">
    <source>
        <dbReference type="ARBA" id="ARBA00004651"/>
    </source>
</evidence>
<feature type="transmembrane region" description="Helical" evidence="6">
    <location>
        <begin position="449"/>
        <end position="472"/>
    </location>
</feature>
<protein>
    <submittedName>
        <fullName evidence="8">MFS transporter</fullName>
    </submittedName>
</protein>
<dbReference type="GO" id="GO:0005886">
    <property type="term" value="C:plasma membrane"/>
    <property type="evidence" value="ECO:0007669"/>
    <property type="project" value="UniProtKB-SubCell"/>
</dbReference>
<gene>
    <name evidence="8" type="ORF">D8M05_17580</name>
</gene>
<feature type="transmembrane region" description="Helical" evidence="6">
    <location>
        <begin position="208"/>
        <end position="230"/>
    </location>
</feature>
<accession>A0A494YSI1</accession>
<dbReference type="GO" id="GO:0022857">
    <property type="term" value="F:transmembrane transporter activity"/>
    <property type="evidence" value="ECO:0007669"/>
    <property type="project" value="InterPro"/>
</dbReference>
<dbReference type="PRINTS" id="PR01036">
    <property type="entry name" value="TCRTETB"/>
</dbReference>
<dbReference type="Gene3D" id="1.20.1250.20">
    <property type="entry name" value="MFS general substrate transporter like domains"/>
    <property type="match status" value="1"/>
</dbReference>
<dbReference type="PROSITE" id="PS50850">
    <property type="entry name" value="MFS"/>
    <property type="match status" value="1"/>
</dbReference>
<feature type="transmembrane region" description="Helical" evidence="6">
    <location>
        <begin position="340"/>
        <end position="359"/>
    </location>
</feature>
<feature type="transmembrane region" description="Helical" evidence="6">
    <location>
        <begin position="20"/>
        <end position="40"/>
    </location>
</feature>
<feature type="transmembrane region" description="Helical" evidence="6">
    <location>
        <begin position="177"/>
        <end position="196"/>
    </location>
</feature>
<keyword evidence="4 6" id="KW-1133">Transmembrane helix</keyword>
<keyword evidence="2" id="KW-0813">Transport</keyword>
<feature type="transmembrane region" description="Helical" evidence="6">
    <location>
        <begin position="113"/>
        <end position="134"/>
    </location>
</feature>
<dbReference type="SUPFAM" id="SSF103473">
    <property type="entry name" value="MFS general substrate transporter"/>
    <property type="match status" value="1"/>
</dbReference>
<name>A0A494YSI1_9BACI</name>
<feature type="transmembrane region" description="Helical" evidence="6">
    <location>
        <begin position="306"/>
        <end position="328"/>
    </location>
</feature>